<dbReference type="Gene3D" id="3.90.1150.10">
    <property type="entry name" value="Aspartate Aminotransferase, domain 1"/>
    <property type="match status" value="1"/>
</dbReference>
<dbReference type="Pfam" id="PF01041">
    <property type="entry name" value="DegT_DnrJ_EryC1"/>
    <property type="match status" value="1"/>
</dbReference>
<sequence length="71" mass="8573">QVYEFLKKYNIFSRKYFYPLCTDYKFSKKYKNLRIPNATKIGKQILCLPLYGELNQKDVEKICKIIKSKIN</sequence>
<reference evidence="1" key="1">
    <citation type="journal article" date="2014" name="Front. Microbiol.">
        <title>High frequency of phylogenetically diverse reductive dehalogenase-homologous genes in deep subseafloor sedimentary metagenomes.</title>
        <authorList>
            <person name="Kawai M."/>
            <person name="Futagami T."/>
            <person name="Toyoda A."/>
            <person name="Takaki Y."/>
            <person name="Nishi S."/>
            <person name="Hori S."/>
            <person name="Arai W."/>
            <person name="Tsubouchi T."/>
            <person name="Morono Y."/>
            <person name="Uchiyama I."/>
            <person name="Ito T."/>
            <person name="Fujiyama A."/>
            <person name="Inagaki F."/>
            <person name="Takami H."/>
        </authorList>
    </citation>
    <scope>NUCLEOTIDE SEQUENCE</scope>
    <source>
        <strain evidence="1">Expedition CK06-06</strain>
    </source>
</reference>
<dbReference type="InterPro" id="IPR000653">
    <property type="entry name" value="DegT/StrS_aminotransferase"/>
</dbReference>
<comment type="caution">
    <text evidence="1">The sequence shown here is derived from an EMBL/GenBank/DDBJ whole genome shotgun (WGS) entry which is preliminary data.</text>
</comment>
<protein>
    <recommendedName>
        <fullName evidence="2">DegT/DnrJ/EryC1/StrS aminotransferase family protein</fullName>
    </recommendedName>
</protein>
<dbReference type="InterPro" id="IPR015422">
    <property type="entry name" value="PyrdxlP-dep_Trfase_small"/>
</dbReference>
<evidence type="ECO:0008006" key="2">
    <source>
        <dbReference type="Google" id="ProtNLM"/>
    </source>
</evidence>
<feature type="non-terminal residue" evidence="1">
    <location>
        <position position="1"/>
    </location>
</feature>
<proteinExistence type="predicted"/>
<name>X1G4Z0_9ZZZZ</name>
<accession>X1G4Z0</accession>
<organism evidence="1">
    <name type="scientific">marine sediment metagenome</name>
    <dbReference type="NCBI Taxonomy" id="412755"/>
    <lineage>
        <taxon>unclassified sequences</taxon>
        <taxon>metagenomes</taxon>
        <taxon>ecological metagenomes</taxon>
    </lineage>
</organism>
<gene>
    <name evidence="1" type="ORF">S03H2_15891</name>
</gene>
<dbReference type="AlphaFoldDB" id="X1G4Z0"/>
<dbReference type="SUPFAM" id="SSF53383">
    <property type="entry name" value="PLP-dependent transferases"/>
    <property type="match status" value="1"/>
</dbReference>
<dbReference type="EMBL" id="BARU01008088">
    <property type="protein sequence ID" value="GAH36629.1"/>
    <property type="molecule type" value="Genomic_DNA"/>
</dbReference>
<dbReference type="InterPro" id="IPR015424">
    <property type="entry name" value="PyrdxlP-dep_Trfase"/>
</dbReference>
<evidence type="ECO:0000313" key="1">
    <source>
        <dbReference type="EMBL" id="GAH36629.1"/>
    </source>
</evidence>